<name>A0A0C2JMP4_THEKT</name>
<protein>
    <submittedName>
        <fullName evidence="1">Uncharacterized protein</fullName>
    </submittedName>
</protein>
<dbReference type="AlphaFoldDB" id="A0A0C2JMP4"/>
<evidence type="ECO:0000313" key="2">
    <source>
        <dbReference type="Proteomes" id="UP000031668"/>
    </source>
</evidence>
<keyword evidence="2" id="KW-1185">Reference proteome</keyword>
<comment type="caution">
    <text evidence="1">The sequence shown here is derived from an EMBL/GenBank/DDBJ whole genome shotgun (WGS) entry which is preliminary data.</text>
</comment>
<dbReference type="EMBL" id="JWZT01002012">
    <property type="protein sequence ID" value="KII70618.1"/>
    <property type="molecule type" value="Genomic_DNA"/>
</dbReference>
<accession>A0A0C2JMP4</accession>
<evidence type="ECO:0000313" key="1">
    <source>
        <dbReference type="EMBL" id="KII70618.1"/>
    </source>
</evidence>
<reference evidence="1 2" key="1">
    <citation type="journal article" date="2014" name="Genome Biol. Evol.">
        <title>The genome of the myxosporean Thelohanellus kitauei shows adaptations to nutrient acquisition within its fish host.</title>
        <authorList>
            <person name="Yang Y."/>
            <person name="Xiong J."/>
            <person name="Zhou Z."/>
            <person name="Huo F."/>
            <person name="Miao W."/>
            <person name="Ran C."/>
            <person name="Liu Y."/>
            <person name="Zhang J."/>
            <person name="Feng J."/>
            <person name="Wang M."/>
            <person name="Wang M."/>
            <person name="Wang L."/>
            <person name="Yao B."/>
        </authorList>
    </citation>
    <scope>NUCLEOTIDE SEQUENCE [LARGE SCALE GENOMIC DNA]</scope>
    <source>
        <strain evidence="1">Wuqing</strain>
    </source>
</reference>
<gene>
    <name evidence="1" type="ORF">RF11_16151</name>
</gene>
<dbReference type="Proteomes" id="UP000031668">
    <property type="component" value="Unassembled WGS sequence"/>
</dbReference>
<proteinExistence type="predicted"/>
<sequence length="116" mass="13803">MEYFLVITFLQRSFQHNTINSNGTEFFLEFKLRVFLYSSVAVRIFLKLRITTSNNDCSVFGFEMEMQNVVINQLNEIFTCNVGYEVMEKNSTFFINSRPYNIRDALRIHLQKYVSK</sequence>
<organism evidence="1 2">
    <name type="scientific">Thelohanellus kitauei</name>
    <name type="common">Myxosporean</name>
    <dbReference type="NCBI Taxonomy" id="669202"/>
    <lineage>
        <taxon>Eukaryota</taxon>
        <taxon>Metazoa</taxon>
        <taxon>Cnidaria</taxon>
        <taxon>Myxozoa</taxon>
        <taxon>Myxosporea</taxon>
        <taxon>Bivalvulida</taxon>
        <taxon>Platysporina</taxon>
        <taxon>Myxobolidae</taxon>
        <taxon>Thelohanellus</taxon>
    </lineage>
</organism>